<keyword evidence="6" id="KW-0067">ATP-binding</keyword>
<dbReference type="InterPro" id="IPR018303">
    <property type="entry name" value="ATPase_P-typ_P_site"/>
</dbReference>
<dbReference type="GO" id="GO:0005524">
    <property type="term" value="F:ATP binding"/>
    <property type="evidence" value="ECO:0007669"/>
    <property type="project" value="UniProtKB-UniRule"/>
</dbReference>
<dbReference type="SUPFAM" id="SSF81665">
    <property type="entry name" value="Calcium ATPase, transmembrane domain M"/>
    <property type="match status" value="1"/>
</dbReference>
<dbReference type="PROSITE" id="PS00154">
    <property type="entry name" value="ATPASE_E1_E2"/>
    <property type="match status" value="1"/>
</dbReference>
<dbReference type="OrthoDB" id="7059309at2"/>
<evidence type="ECO:0000256" key="5">
    <source>
        <dbReference type="ARBA" id="ARBA00023136"/>
    </source>
</evidence>
<dbReference type="PANTHER" id="PTHR48085:SF5">
    <property type="entry name" value="CADMIUM_ZINC-TRANSPORTING ATPASE HMA4-RELATED"/>
    <property type="match status" value="1"/>
</dbReference>
<dbReference type="GO" id="GO:0046872">
    <property type="term" value="F:metal ion binding"/>
    <property type="evidence" value="ECO:0007669"/>
    <property type="project" value="UniProtKB-KW"/>
</dbReference>
<dbReference type="Gene3D" id="3.40.50.1000">
    <property type="entry name" value="HAD superfamily/HAD-like"/>
    <property type="match status" value="1"/>
</dbReference>
<dbReference type="InterPro" id="IPR027256">
    <property type="entry name" value="P-typ_ATPase_IB"/>
</dbReference>
<keyword evidence="6" id="KW-1003">Cell membrane</keyword>
<evidence type="ECO:0000313" key="10">
    <source>
        <dbReference type="Proteomes" id="UP000006415"/>
    </source>
</evidence>
<evidence type="ECO:0000256" key="2">
    <source>
        <dbReference type="ARBA" id="ARBA00006024"/>
    </source>
</evidence>
<dbReference type="Pfam" id="PF00122">
    <property type="entry name" value="E1-E2_ATPase"/>
    <property type="match status" value="1"/>
</dbReference>
<dbReference type="Gene3D" id="2.70.150.10">
    <property type="entry name" value="Calcium-transporting ATPase, cytoplasmic transduction domain A"/>
    <property type="match status" value="1"/>
</dbReference>
<protein>
    <submittedName>
        <fullName evidence="9">Heavy metal translocating P-type ATPase</fullName>
    </submittedName>
</protein>
<feature type="transmembrane region" description="Helical" evidence="6">
    <location>
        <begin position="62"/>
        <end position="83"/>
    </location>
</feature>
<dbReference type="GO" id="GO:0015086">
    <property type="term" value="F:cadmium ion transmembrane transporter activity"/>
    <property type="evidence" value="ECO:0007669"/>
    <property type="project" value="TreeGrafter"/>
</dbReference>
<dbReference type="GO" id="GO:0019829">
    <property type="term" value="F:ATPase-coupled monoatomic cation transmembrane transporter activity"/>
    <property type="evidence" value="ECO:0007669"/>
    <property type="project" value="InterPro"/>
</dbReference>
<dbReference type="InterPro" id="IPR008250">
    <property type="entry name" value="ATPase_P-typ_transduc_dom_A_sf"/>
</dbReference>
<dbReference type="Gene3D" id="3.40.1110.10">
    <property type="entry name" value="Calcium-transporting ATPase, cytoplasmic domain N"/>
    <property type="match status" value="1"/>
</dbReference>
<dbReference type="GO" id="GO:0016887">
    <property type="term" value="F:ATP hydrolysis activity"/>
    <property type="evidence" value="ECO:0007669"/>
    <property type="project" value="InterPro"/>
</dbReference>
<comment type="similarity">
    <text evidence="2 6">Belongs to the cation transport ATPase (P-type) (TC 3.A.3) family. Type IB subfamily.</text>
</comment>
<keyword evidence="6" id="KW-0479">Metal-binding</keyword>
<dbReference type="InterPro" id="IPR036412">
    <property type="entry name" value="HAD-like_sf"/>
</dbReference>
<dbReference type="InterPro" id="IPR023299">
    <property type="entry name" value="ATPase_P-typ_cyto_dom_N"/>
</dbReference>
<feature type="transmembrane region" description="Helical" evidence="6">
    <location>
        <begin position="302"/>
        <end position="321"/>
    </location>
</feature>
<feature type="transmembrane region" description="Helical" evidence="6">
    <location>
        <begin position="89"/>
        <end position="111"/>
    </location>
</feature>
<evidence type="ECO:0000256" key="4">
    <source>
        <dbReference type="ARBA" id="ARBA00022989"/>
    </source>
</evidence>
<reference evidence="9 10" key="1">
    <citation type="submission" date="2012-01" db="EMBL/GenBank/DDBJ databases">
        <title>The Genome Sequence of Scardovia wiggsiae F0424.</title>
        <authorList>
            <consortium name="The Broad Institute Genome Sequencing Platform"/>
            <person name="Earl A."/>
            <person name="Ward D."/>
            <person name="Feldgarden M."/>
            <person name="Gevers D."/>
            <person name="Izard J."/>
            <person name="Ganesan A."/>
            <person name="Baranova O.V."/>
            <person name="Blanton J.M."/>
            <person name="Tanner A.C."/>
            <person name="Mathney J."/>
            <person name="Dewhirst F.E."/>
            <person name="Young S.K."/>
            <person name="Zeng Q."/>
            <person name="Gargeya S."/>
            <person name="Fitzgerald M."/>
            <person name="Haas B."/>
            <person name="Abouelleil A."/>
            <person name="Alvarado L."/>
            <person name="Arachchi H.M."/>
            <person name="Berlin A."/>
            <person name="Chapman S.B."/>
            <person name="Gearin G."/>
            <person name="Goldberg J."/>
            <person name="Griggs A."/>
            <person name="Gujja S."/>
            <person name="Hansen M."/>
            <person name="Heiman D."/>
            <person name="Howarth C."/>
            <person name="Larimer J."/>
            <person name="Lui A."/>
            <person name="MacDonald P.J.P."/>
            <person name="McCowen C."/>
            <person name="Montmayeur A."/>
            <person name="Murphy C."/>
            <person name="Neiman D."/>
            <person name="Pearson M."/>
            <person name="Priest M."/>
            <person name="Roberts A."/>
            <person name="Saif S."/>
            <person name="Shea T."/>
            <person name="Sisk P."/>
            <person name="Stolte C."/>
            <person name="Sykes S."/>
            <person name="Wortman J."/>
            <person name="Nusbaum C."/>
            <person name="Birren B."/>
        </authorList>
    </citation>
    <scope>NUCLEOTIDE SEQUENCE [LARGE SCALE GENOMIC DNA]</scope>
    <source>
        <strain evidence="9 10">F0424</strain>
    </source>
</reference>
<dbReference type="NCBIfam" id="TIGR01494">
    <property type="entry name" value="ATPase_P-type"/>
    <property type="match status" value="2"/>
</dbReference>
<dbReference type="PRINTS" id="PR00119">
    <property type="entry name" value="CATATPASE"/>
</dbReference>
<feature type="domain" description="P-type ATPase A" evidence="8">
    <location>
        <begin position="197"/>
        <end position="285"/>
    </location>
</feature>
<dbReference type="SUPFAM" id="SSF81653">
    <property type="entry name" value="Calcium ATPase, transduction domain A"/>
    <property type="match status" value="1"/>
</dbReference>
<feature type="transmembrane region" description="Helical" evidence="6">
    <location>
        <begin position="123"/>
        <end position="148"/>
    </location>
</feature>
<keyword evidence="5 6" id="KW-0472">Membrane</keyword>
<dbReference type="HOGENOM" id="CLU_001771_6_3_11"/>
<keyword evidence="6" id="KW-0547">Nucleotide-binding</keyword>
<dbReference type="STRING" id="857290.HMPREF9156_00684"/>
<dbReference type="InterPro" id="IPR051014">
    <property type="entry name" value="Cation_Transport_ATPase_IB"/>
</dbReference>
<comment type="subcellular location">
    <subcellularLocation>
        <location evidence="1">Cell membrane</location>
        <topology evidence="1">Multi-pass membrane protein</topology>
    </subcellularLocation>
</comment>
<evidence type="ECO:0000256" key="6">
    <source>
        <dbReference type="RuleBase" id="RU362081"/>
    </source>
</evidence>
<evidence type="ECO:0000256" key="7">
    <source>
        <dbReference type="SAM" id="MobiDB-lite"/>
    </source>
</evidence>
<dbReference type="eggNOG" id="COG2217">
    <property type="taxonomic scope" value="Bacteria"/>
</dbReference>
<dbReference type="InterPro" id="IPR059000">
    <property type="entry name" value="ATPase_P-type_domA"/>
</dbReference>
<name>J0WYY3_9BIFI</name>
<keyword evidence="3 6" id="KW-0812">Transmembrane</keyword>
<dbReference type="SUPFAM" id="SSF56784">
    <property type="entry name" value="HAD-like"/>
    <property type="match status" value="1"/>
</dbReference>
<proteinExistence type="inferred from homology"/>
<dbReference type="InterPro" id="IPR023214">
    <property type="entry name" value="HAD_sf"/>
</dbReference>
<keyword evidence="4 6" id="KW-1133">Transmembrane helix</keyword>
<dbReference type="NCBIfam" id="TIGR01525">
    <property type="entry name" value="ATPase-IB_hvy"/>
    <property type="match status" value="1"/>
</dbReference>
<evidence type="ECO:0000259" key="8">
    <source>
        <dbReference type="Pfam" id="PF00122"/>
    </source>
</evidence>
<dbReference type="Proteomes" id="UP000006415">
    <property type="component" value="Unassembled WGS sequence"/>
</dbReference>
<gene>
    <name evidence="9" type="ORF">HMPREF9156_00684</name>
</gene>
<dbReference type="AlphaFoldDB" id="J0WYY3"/>
<dbReference type="InterPro" id="IPR001757">
    <property type="entry name" value="P_typ_ATPase"/>
</dbReference>
<evidence type="ECO:0000313" key="9">
    <source>
        <dbReference type="EMBL" id="EJD64809.1"/>
    </source>
</evidence>
<organism evidence="9 10">
    <name type="scientific">Scardovia wiggsiae F0424</name>
    <dbReference type="NCBI Taxonomy" id="857290"/>
    <lineage>
        <taxon>Bacteria</taxon>
        <taxon>Bacillati</taxon>
        <taxon>Actinomycetota</taxon>
        <taxon>Actinomycetes</taxon>
        <taxon>Bifidobacteriales</taxon>
        <taxon>Bifidobacteriaceae</taxon>
        <taxon>Scardovia</taxon>
    </lineage>
</organism>
<accession>J0WYY3</accession>
<dbReference type="PANTHER" id="PTHR48085">
    <property type="entry name" value="CADMIUM/ZINC-TRANSPORTING ATPASE HMA2-RELATED"/>
    <property type="match status" value="1"/>
</dbReference>
<dbReference type="GO" id="GO:0005886">
    <property type="term" value="C:plasma membrane"/>
    <property type="evidence" value="ECO:0007669"/>
    <property type="project" value="UniProtKB-SubCell"/>
</dbReference>
<evidence type="ECO:0000256" key="1">
    <source>
        <dbReference type="ARBA" id="ARBA00004651"/>
    </source>
</evidence>
<dbReference type="PROSITE" id="PS01229">
    <property type="entry name" value="COF_2"/>
    <property type="match status" value="1"/>
</dbReference>
<dbReference type="NCBIfam" id="TIGR01512">
    <property type="entry name" value="ATPase-IB2_Cd"/>
    <property type="match status" value="1"/>
</dbReference>
<comment type="caution">
    <text evidence="9">The sequence shown here is derived from an EMBL/GenBank/DDBJ whole genome shotgun (WGS) entry which is preliminary data.</text>
</comment>
<dbReference type="RefSeq" id="WP_007147748.1">
    <property type="nucleotide sequence ID" value="NZ_AKCI01000001.1"/>
</dbReference>
<feature type="transmembrane region" description="Helical" evidence="6">
    <location>
        <begin position="644"/>
        <end position="665"/>
    </location>
</feature>
<feature type="region of interest" description="Disordered" evidence="7">
    <location>
        <begin position="1"/>
        <end position="52"/>
    </location>
</feature>
<dbReference type="Pfam" id="PF00702">
    <property type="entry name" value="Hydrolase"/>
    <property type="match status" value="1"/>
</dbReference>
<keyword evidence="10" id="KW-1185">Reference proteome</keyword>
<evidence type="ECO:0000256" key="3">
    <source>
        <dbReference type="ARBA" id="ARBA00022692"/>
    </source>
</evidence>
<dbReference type="EMBL" id="AGZS01000003">
    <property type="protein sequence ID" value="EJD64809.1"/>
    <property type="molecule type" value="Genomic_DNA"/>
</dbReference>
<sequence>MESGSTGGGIRDMHSGQDTRDTEDMQGTGKTQDTEPSPAAGKPEPGARNPSGRGKFMHMWTLYRDMVITIAVGAVCIILWAAGSAGHSRALITAASVIVGILSVYIAGIVMRNIMQSLKSGNVGTDMLVIIALISTLATGQIAAAWILCVMVCTGDVIETFAEHRAKNSISALAEAAPVTANVITGKFKDPKEALSSQWQTRDVADVRLGDTLLVRPGETVPVDGELLTEFAELNVSMINGEPLPQRALVGDRLMSGSVNGQTSLVMKVTAVSADSQYQKIIDLVASAETTKAPVVRFADRIAVPFTIAALLIGIIAWIITRDPIRFTQVMVLATPCPLLISAPVAFMGGTNRLARAHIIIKNQSVIESLTHVTHVFFDKTGTLTTTQPQVTQVELLPSWAAPDRRINGSWIIRAAGSIEAYSMHILAKGISAAGRREDAFFGTERMIARDVSELPGQGLSAQIEGYQVRVGRLDFVDIMGAHTTGDFSPLRADEMATYISVNGELAARLTLRDVPRSNAREVISQFRRQGVKHVTMLTGDRPESTAVVAEDVGITDVRAALLPEDKYNAVRYAKKADKDKNVTTMMVGDGVNDAPVLAAADVSVAMTDGSNTAASQTAQIVIMNDDLSGINKAITISRRTVRIMLQAVVGGLAAALVFMVVSSFGVIPTIIGALIQELIDASSILWALRAAFDSRGSR</sequence>
<dbReference type="InterPro" id="IPR023298">
    <property type="entry name" value="ATPase_P-typ_TM_dom_sf"/>
</dbReference>
<feature type="compositionally biased region" description="Gly residues" evidence="7">
    <location>
        <begin position="1"/>
        <end position="10"/>
    </location>
</feature>
<feature type="compositionally biased region" description="Basic and acidic residues" evidence="7">
    <location>
        <begin position="11"/>
        <end position="23"/>
    </location>
</feature>